<dbReference type="Proteomes" id="UP000295807">
    <property type="component" value="Unassembled WGS sequence"/>
</dbReference>
<evidence type="ECO:0000256" key="3">
    <source>
        <dbReference type="ARBA" id="ARBA00022777"/>
    </source>
</evidence>
<keyword evidence="3 7" id="KW-0418">Kinase</keyword>
<keyword evidence="8" id="KW-1185">Reference proteome</keyword>
<dbReference type="InterPro" id="IPR025286">
    <property type="entry name" value="MOFRL_assoc_dom"/>
</dbReference>
<comment type="caution">
    <text evidence="7">The sequence shown here is derived from an EMBL/GenBank/DDBJ whole genome shotgun (WGS) entry which is preliminary data.</text>
</comment>
<dbReference type="SUPFAM" id="SSF82544">
    <property type="entry name" value="GckA/TtuD-like"/>
    <property type="match status" value="1"/>
</dbReference>
<evidence type="ECO:0000259" key="5">
    <source>
        <dbReference type="Pfam" id="PF05161"/>
    </source>
</evidence>
<keyword evidence="1" id="KW-0808">Transferase</keyword>
<keyword evidence="2" id="KW-0547">Nucleotide-binding</keyword>
<evidence type="ECO:0000313" key="7">
    <source>
        <dbReference type="EMBL" id="TCS89193.1"/>
    </source>
</evidence>
<keyword evidence="4" id="KW-0067">ATP-binding</keyword>
<dbReference type="InterPro" id="IPR039760">
    <property type="entry name" value="MOFRL_protein"/>
</dbReference>
<dbReference type="GO" id="GO:0005737">
    <property type="term" value="C:cytoplasm"/>
    <property type="evidence" value="ECO:0007669"/>
    <property type="project" value="TreeGrafter"/>
</dbReference>
<evidence type="ECO:0000256" key="1">
    <source>
        <dbReference type="ARBA" id="ARBA00022679"/>
    </source>
</evidence>
<dbReference type="Gene3D" id="3.40.1480.10">
    <property type="entry name" value="MOFRL domain"/>
    <property type="match status" value="1"/>
</dbReference>
<name>A0A4V2UU56_9SPHI</name>
<gene>
    <name evidence="7" type="ORF">EDD80_102387</name>
</gene>
<sequence length="439" mass="45894">MPGGFMNASAAAEIIFREGVQAVRPEKLIRSAVRIWGEQLTLCGNIYSLPSLNNIYVTGAGKATAGMARALEQVLGEHISGGLIAVKYGHDLPLEKIKQIEAAHPVPDENGLKAAAAIRALVDKAGKNDLVICLLSGGASALLADSADGISLDDLQRVSDLLLRSGAAITEINTVRKHLSTLKGGQLARCARPAALVSLIISDVVGNNPAVIASGPTAPDASTFKDALQVIRRFRLEEEIPHAVMDHLEKGSRGAVPETPKPGDALFKDMSNHVIGSNKLAIAAAARQAEGLGYHPRLLGFGAEGRAEELAGFLVKQALDYKGPLPACLLLGGESTVEVRASGKGGRNQHLALAAAIALEGKENITLLSAGTDGTDGPTDVAGAVVSAATLENARRKGLRPADFLRDCDSYHFFEQAGGHIHTGPTQTNVMDLMIALVH</sequence>
<reference evidence="7 8" key="1">
    <citation type="submission" date="2019-03" db="EMBL/GenBank/DDBJ databases">
        <title>Genomic Encyclopedia of Type Strains, Phase IV (KMG-IV): sequencing the most valuable type-strain genomes for metagenomic binning, comparative biology and taxonomic classification.</title>
        <authorList>
            <person name="Goeker M."/>
        </authorList>
    </citation>
    <scope>NUCLEOTIDE SEQUENCE [LARGE SCALE GENOMIC DNA]</scope>
    <source>
        <strain evidence="7 8">DSM 21100</strain>
    </source>
</reference>
<dbReference type="Pfam" id="PF13660">
    <property type="entry name" value="DUF4147"/>
    <property type="match status" value="1"/>
</dbReference>
<feature type="domain" description="MOFRL-associated" evidence="6">
    <location>
        <begin position="12"/>
        <end position="249"/>
    </location>
</feature>
<evidence type="ECO:0000256" key="2">
    <source>
        <dbReference type="ARBA" id="ARBA00022741"/>
    </source>
</evidence>
<organism evidence="7 8">
    <name type="scientific">Anseongella ginsenosidimutans</name>
    <dbReference type="NCBI Taxonomy" id="496056"/>
    <lineage>
        <taxon>Bacteria</taxon>
        <taxon>Pseudomonadati</taxon>
        <taxon>Bacteroidota</taxon>
        <taxon>Sphingobacteriia</taxon>
        <taxon>Sphingobacteriales</taxon>
        <taxon>Sphingobacteriaceae</taxon>
        <taxon>Anseongella</taxon>
    </lineage>
</organism>
<dbReference type="Gene3D" id="3.40.50.10180">
    <property type="entry name" value="Glycerate kinase, MOFRL-like N-terminal domain"/>
    <property type="match status" value="1"/>
</dbReference>
<dbReference type="PANTHER" id="PTHR12227">
    <property type="entry name" value="GLYCERATE KINASE"/>
    <property type="match status" value="1"/>
</dbReference>
<evidence type="ECO:0000313" key="8">
    <source>
        <dbReference type="Proteomes" id="UP000295807"/>
    </source>
</evidence>
<accession>A0A4V2UU56</accession>
<evidence type="ECO:0000259" key="6">
    <source>
        <dbReference type="Pfam" id="PF13660"/>
    </source>
</evidence>
<dbReference type="Pfam" id="PF05161">
    <property type="entry name" value="MOFRL"/>
    <property type="match status" value="1"/>
</dbReference>
<dbReference type="PANTHER" id="PTHR12227:SF0">
    <property type="entry name" value="GLYCERATE KINASE"/>
    <property type="match status" value="1"/>
</dbReference>
<dbReference type="GO" id="GO:0008887">
    <property type="term" value="F:glycerate kinase activity"/>
    <property type="evidence" value="ECO:0007669"/>
    <property type="project" value="InterPro"/>
</dbReference>
<dbReference type="EMBL" id="SMAD01000002">
    <property type="protein sequence ID" value="TCS89193.1"/>
    <property type="molecule type" value="Genomic_DNA"/>
</dbReference>
<protein>
    <submittedName>
        <fullName evidence="7">Glycerate 2-kinase</fullName>
    </submittedName>
</protein>
<dbReference type="FunFam" id="3.40.50.10180:FF:000001">
    <property type="entry name" value="Glycerate kinase"/>
    <property type="match status" value="1"/>
</dbReference>
<dbReference type="AlphaFoldDB" id="A0A4V2UU56"/>
<dbReference type="InterPro" id="IPR038614">
    <property type="entry name" value="GK_N_sf"/>
</dbReference>
<evidence type="ECO:0000256" key="4">
    <source>
        <dbReference type="ARBA" id="ARBA00022840"/>
    </source>
</evidence>
<proteinExistence type="predicted"/>
<dbReference type="OrthoDB" id="9766552at2"/>
<dbReference type="InterPro" id="IPR037035">
    <property type="entry name" value="GK-like_C_sf"/>
</dbReference>
<dbReference type="InterPro" id="IPR007835">
    <property type="entry name" value="MOFRL"/>
</dbReference>
<dbReference type="FunFam" id="3.40.1480.10:FF:000002">
    <property type="entry name" value="Glycerate kinase"/>
    <property type="match status" value="1"/>
</dbReference>
<feature type="domain" description="MOFRL" evidence="5">
    <location>
        <begin position="327"/>
        <end position="432"/>
    </location>
</feature>
<dbReference type="GO" id="GO:0005524">
    <property type="term" value="F:ATP binding"/>
    <property type="evidence" value="ECO:0007669"/>
    <property type="project" value="UniProtKB-KW"/>
</dbReference>